<organism evidence="1 2">
    <name type="scientific">Mycena sanguinolenta</name>
    <dbReference type="NCBI Taxonomy" id="230812"/>
    <lineage>
        <taxon>Eukaryota</taxon>
        <taxon>Fungi</taxon>
        <taxon>Dikarya</taxon>
        <taxon>Basidiomycota</taxon>
        <taxon>Agaricomycotina</taxon>
        <taxon>Agaricomycetes</taxon>
        <taxon>Agaricomycetidae</taxon>
        <taxon>Agaricales</taxon>
        <taxon>Marasmiineae</taxon>
        <taxon>Mycenaceae</taxon>
        <taxon>Mycena</taxon>
    </lineage>
</organism>
<reference evidence="1" key="1">
    <citation type="submission" date="2020-05" db="EMBL/GenBank/DDBJ databases">
        <title>Mycena genomes resolve the evolution of fungal bioluminescence.</title>
        <authorList>
            <person name="Tsai I.J."/>
        </authorList>
    </citation>
    <scope>NUCLEOTIDE SEQUENCE</scope>
    <source>
        <strain evidence="1">160909Yilan</strain>
    </source>
</reference>
<name>A0A8H6X8I7_9AGAR</name>
<dbReference type="InterPro" id="IPR032675">
    <property type="entry name" value="LRR_dom_sf"/>
</dbReference>
<accession>A0A8H6X8I7</accession>
<evidence type="ECO:0000313" key="2">
    <source>
        <dbReference type="Proteomes" id="UP000623467"/>
    </source>
</evidence>
<dbReference type="Proteomes" id="UP000623467">
    <property type="component" value="Unassembled WGS sequence"/>
</dbReference>
<dbReference type="EMBL" id="JACAZH010000038">
    <property type="protein sequence ID" value="KAF7336051.1"/>
    <property type="molecule type" value="Genomic_DNA"/>
</dbReference>
<keyword evidence="2" id="KW-1185">Reference proteome</keyword>
<evidence type="ECO:0000313" key="1">
    <source>
        <dbReference type="EMBL" id="KAF7336051.1"/>
    </source>
</evidence>
<comment type="caution">
    <text evidence="1">The sequence shown here is derived from an EMBL/GenBank/DDBJ whole genome shotgun (WGS) entry which is preliminary data.</text>
</comment>
<proteinExistence type="predicted"/>
<dbReference type="SUPFAM" id="SSF52047">
    <property type="entry name" value="RNI-like"/>
    <property type="match status" value="1"/>
</dbReference>
<dbReference type="AlphaFoldDB" id="A0A8H6X8I7"/>
<protein>
    <submittedName>
        <fullName evidence="1">Uncharacterized protein</fullName>
    </submittedName>
</protein>
<dbReference type="OrthoDB" id="2864796at2759"/>
<dbReference type="Gene3D" id="3.80.10.10">
    <property type="entry name" value="Ribonuclease Inhibitor"/>
    <property type="match status" value="1"/>
</dbReference>
<gene>
    <name evidence="1" type="ORF">MSAN_02318900</name>
</gene>
<sequence length="487" mass="54868">MKLRLSSHGLRHLSSYATMSAPPVLPFDPSPHPFPPSQSNYSQESSFLPSTNLIQTNFSTTSLTPYTSATHFAFRTFAATGGRLQTVSPVYGTRLFPTPAWIRLGNLYKRFARLARSLARSRPLPVPISISGLKKGSWLTEIGSRLMETLLQISSRWRFLRIETLPCAFLQCLEGCRLNSLEELELPFVRSDVPDVDLATMLTFTTALRLRTLDIHGRFGCSIPMPWAQLTDINFFNKSASQELCLEIFSQCISLVRASLTCRGWSGPPPAKPPMFALRHLRALSVTWVGDEVHDMPLLASLSAPALDELRLRSQYHSGREWPEVTFTAFQSRSPNITKLKIQGKFFSLQSETLIAALRHAPSLTHLSLSQCTKLINDVFLHALCYVDDDVEALVPCLHTLAIGPLHEDLFQDGLADMIASRWWTDAELASRSRPPAVACWKQIRLGFESNHYGFRPNPKFRGTMEDLRQTGLVVDLVKYDSWNFDW</sequence>